<dbReference type="Proteomes" id="UP000198403">
    <property type="component" value="Unassembled WGS sequence"/>
</dbReference>
<dbReference type="AlphaFoldDB" id="A0A238VX48"/>
<evidence type="ECO:0000313" key="1">
    <source>
        <dbReference type="EMBL" id="SNR38717.1"/>
    </source>
</evidence>
<accession>A0A238VX48</accession>
<protein>
    <submittedName>
        <fullName evidence="1">Uncharacterized protein</fullName>
    </submittedName>
</protein>
<reference evidence="1 2" key="1">
    <citation type="submission" date="2017-06" db="EMBL/GenBank/DDBJ databases">
        <authorList>
            <person name="Kim H.J."/>
            <person name="Triplett B.A."/>
        </authorList>
    </citation>
    <scope>NUCLEOTIDE SEQUENCE [LARGE SCALE GENOMIC DNA]</scope>
    <source>
        <strain evidence="1 2">DSM 44272</strain>
    </source>
</reference>
<dbReference type="EMBL" id="FZNO01000005">
    <property type="protein sequence ID" value="SNR38717.1"/>
    <property type="molecule type" value="Genomic_DNA"/>
</dbReference>
<evidence type="ECO:0000313" key="2">
    <source>
        <dbReference type="Proteomes" id="UP000198403"/>
    </source>
</evidence>
<keyword evidence="2" id="KW-1185">Reference proteome</keyword>
<gene>
    <name evidence="1" type="ORF">SAMN06272737_105115</name>
</gene>
<dbReference type="RefSeq" id="WP_141137432.1">
    <property type="nucleotide sequence ID" value="NZ_FZNO01000005.1"/>
</dbReference>
<organism evidence="1 2">
    <name type="scientific">Blastococcus mobilis</name>
    <dbReference type="NCBI Taxonomy" id="1938746"/>
    <lineage>
        <taxon>Bacteria</taxon>
        <taxon>Bacillati</taxon>
        <taxon>Actinomycetota</taxon>
        <taxon>Actinomycetes</taxon>
        <taxon>Geodermatophilales</taxon>
        <taxon>Geodermatophilaceae</taxon>
        <taxon>Blastococcus</taxon>
    </lineage>
</organism>
<proteinExistence type="predicted"/>
<sequence length="123" mass="13081">MGWYVERAGAPASRVDLLPVAGDIVVTTEQPSSVFTALDGTRVVWSAPPSPPNVQIPELWFESATEVQRLEALALAGVTLTLGADTGETWAVRAINGVRRRILDTPDRATAPKFGVTVTLIGV</sequence>
<name>A0A238VX48_9ACTN</name>